<dbReference type="STRING" id="82801.SAMN04488506_1570"/>
<dbReference type="GO" id="GO:1901982">
    <property type="term" value="F:maltose binding"/>
    <property type="evidence" value="ECO:0007669"/>
    <property type="project" value="TreeGrafter"/>
</dbReference>
<reference evidence="5 6" key="1">
    <citation type="submission" date="2016-10" db="EMBL/GenBank/DDBJ databases">
        <authorList>
            <person name="de Groot N.N."/>
        </authorList>
    </citation>
    <scope>NUCLEOTIDE SEQUENCE [LARGE SCALE GENOMIC DNA]</scope>
    <source>
        <strain evidence="5 6">DSM 20581</strain>
    </source>
</reference>
<evidence type="ECO:0000313" key="5">
    <source>
        <dbReference type="EMBL" id="SFQ34446.1"/>
    </source>
</evidence>
<feature type="signal peptide" evidence="4">
    <location>
        <begin position="1"/>
        <end position="21"/>
    </location>
</feature>
<dbReference type="RefSeq" id="WP_092480604.1">
    <property type="nucleotide sequence ID" value="NZ_FOXW01000005.1"/>
</dbReference>
<accession>A0A1I5XRK3</accession>
<keyword evidence="3 4" id="KW-0732">Signal</keyword>
<gene>
    <name evidence="5" type="ORF">SAMN04488506_1570</name>
</gene>
<protein>
    <submittedName>
        <fullName evidence="5">Maltooligosaccharide-binding protein</fullName>
    </submittedName>
</protein>
<dbReference type="OrthoDB" id="9766758at2"/>
<evidence type="ECO:0000256" key="3">
    <source>
        <dbReference type="ARBA" id="ARBA00022729"/>
    </source>
</evidence>
<dbReference type="InterPro" id="IPR006059">
    <property type="entry name" value="SBP"/>
</dbReference>
<dbReference type="PANTHER" id="PTHR30061">
    <property type="entry name" value="MALTOSE-BINDING PERIPLASMIC PROTEIN"/>
    <property type="match status" value="1"/>
</dbReference>
<evidence type="ECO:0000313" key="6">
    <source>
        <dbReference type="Proteomes" id="UP000199136"/>
    </source>
</evidence>
<proteinExistence type="inferred from homology"/>
<keyword evidence="6" id="KW-1185">Reference proteome</keyword>
<dbReference type="Pfam" id="PF13416">
    <property type="entry name" value="SBP_bac_8"/>
    <property type="match status" value="1"/>
</dbReference>
<dbReference type="Gene3D" id="3.40.190.10">
    <property type="entry name" value="Periplasmic binding protein-like II"/>
    <property type="match status" value="2"/>
</dbReference>
<sequence length="420" mass="46422">MQSSFKRVLTGILFIGAAVLAGCGNNESDTSGGNGTNSGEGVLTVSIEENYSDYFEAIKGDFEEEHGVTVEFVFREQLEQAEALPLDGPADIGPDVMMIPYDRIGQLAQQGNLATVTIPDDGRFNETDIQQVTVDDQIYGMPYLLETLVLYYNKDLLDTEPTSFEDLEALMEDDQYDFEVESGMNTGFIANWLDFYYSYGLFAGYGGYIFGDNGTDPSDIGLNNEGSVEALNYLTEWYAKWPQGMLDEGTVGDFVDQSFIDGKTAAVINGPWGAANYEEGGVDFGVTTIPTLPNGENYQPFAGGRGWVISNYAKDVDLSQAWLEYITTHENQLEFYETVQQIPANIETRKVLLEEGTEVEAAVVEQYENANPMPNIPQTAEVWDNAKNMIFDTVSGNKSAKQSADDAVKVIQQLIEQKYE</sequence>
<comment type="similarity">
    <text evidence="1">Belongs to the bacterial solute-binding protein 1 family.</text>
</comment>
<dbReference type="SUPFAM" id="SSF53850">
    <property type="entry name" value="Periplasmic binding protein-like II"/>
    <property type="match status" value="1"/>
</dbReference>
<dbReference type="AlphaFoldDB" id="A0A1I5XRK3"/>
<feature type="chain" id="PRO_5039507825" evidence="4">
    <location>
        <begin position="22"/>
        <end position="420"/>
    </location>
</feature>
<organism evidence="5 6">
    <name type="scientific">Desemzia incerta</name>
    <dbReference type="NCBI Taxonomy" id="82801"/>
    <lineage>
        <taxon>Bacteria</taxon>
        <taxon>Bacillati</taxon>
        <taxon>Bacillota</taxon>
        <taxon>Bacilli</taxon>
        <taxon>Lactobacillales</taxon>
        <taxon>Carnobacteriaceae</taxon>
        <taxon>Desemzia</taxon>
    </lineage>
</organism>
<dbReference type="GO" id="GO:0055052">
    <property type="term" value="C:ATP-binding cassette (ABC) transporter complex, substrate-binding subunit-containing"/>
    <property type="evidence" value="ECO:0007669"/>
    <property type="project" value="TreeGrafter"/>
</dbReference>
<evidence type="ECO:0000256" key="4">
    <source>
        <dbReference type="SAM" id="SignalP"/>
    </source>
</evidence>
<dbReference type="PROSITE" id="PS51257">
    <property type="entry name" value="PROKAR_LIPOPROTEIN"/>
    <property type="match status" value="1"/>
</dbReference>
<dbReference type="PANTHER" id="PTHR30061:SF50">
    <property type="entry name" value="MALTOSE_MALTODEXTRIN-BINDING PERIPLASMIC PROTEIN"/>
    <property type="match status" value="1"/>
</dbReference>
<dbReference type="Proteomes" id="UP000199136">
    <property type="component" value="Unassembled WGS sequence"/>
</dbReference>
<dbReference type="EMBL" id="FOXW01000005">
    <property type="protein sequence ID" value="SFQ34446.1"/>
    <property type="molecule type" value="Genomic_DNA"/>
</dbReference>
<dbReference type="GO" id="GO:0015768">
    <property type="term" value="P:maltose transport"/>
    <property type="evidence" value="ECO:0007669"/>
    <property type="project" value="TreeGrafter"/>
</dbReference>
<name>A0A1I5XRK3_9LACT</name>
<keyword evidence="2" id="KW-0813">Transport</keyword>
<evidence type="ECO:0000256" key="2">
    <source>
        <dbReference type="ARBA" id="ARBA00022448"/>
    </source>
</evidence>
<evidence type="ECO:0000256" key="1">
    <source>
        <dbReference type="ARBA" id="ARBA00008520"/>
    </source>
</evidence>
<dbReference type="GO" id="GO:0042956">
    <property type="term" value="P:maltodextrin transmembrane transport"/>
    <property type="evidence" value="ECO:0007669"/>
    <property type="project" value="TreeGrafter"/>
</dbReference>